<evidence type="ECO:0000313" key="2">
    <source>
        <dbReference type="EMBL" id="CAA7036497.1"/>
    </source>
</evidence>
<gene>
    <name evidence="2" type="ORF">MERR_LOCUS23732</name>
</gene>
<dbReference type="Proteomes" id="UP000467841">
    <property type="component" value="Unassembled WGS sequence"/>
</dbReference>
<dbReference type="AlphaFoldDB" id="A0A6D2J935"/>
<feature type="compositionally biased region" description="Basic and acidic residues" evidence="1">
    <location>
        <begin position="13"/>
        <end position="25"/>
    </location>
</feature>
<feature type="region of interest" description="Disordered" evidence="1">
    <location>
        <begin position="1"/>
        <end position="141"/>
    </location>
</feature>
<sequence>MRALNPPGQVDVDGFHDSNWKKSTEEDVQPPKESCTEMPSRTEIPVQLASKVRLVQAALQSRPKSKTTRPITHHDPGNCPRSATPQPPRHRARPKRASRETPRGRATLAYRPTSVRAGRTSRVRPRISSAKSHPLDHADRP</sequence>
<evidence type="ECO:0000313" key="3">
    <source>
        <dbReference type="Proteomes" id="UP000467841"/>
    </source>
</evidence>
<evidence type="ECO:0000256" key="1">
    <source>
        <dbReference type="SAM" id="MobiDB-lite"/>
    </source>
</evidence>
<comment type="caution">
    <text evidence="2">The sequence shown here is derived from an EMBL/GenBank/DDBJ whole genome shotgun (WGS) entry which is preliminary data.</text>
</comment>
<organism evidence="2 3">
    <name type="scientific">Microthlaspi erraticum</name>
    <dbReference type="NCBI Taxonomy" id="1685480"/>
    <lineage>
        <taxon>Eukaryota</taxon>
        <taxon>Viridiplantae</taxon>
        <taxon>Streptophyta</taxon>
        <taxon>Embryophyta</taxon>
        <taxon>Tracheophyta</taxon>
        <taxon>Spermatophyta</taxon>
        <taxon>Magnoliopsida</taxon>
        <taxon>eudicotyledons</taxon>
        <taxon>Gunneridae</taxon>
        <taxon>Pentapetalae</taxon>
        <taxon>rosids</taxon>
        <taxon>malvids</taxon>
        <taxon>Brassicales</taxon>
        <taxon>Brassicaceae</taxon>
        <taxon>Coluteocarpeae</taxon>
        <taxon>Microthlaspi</taxon>
    </lineage>
</organism>
<dbReference type="EMBL" id="CACVBM020001163">
    <property type="protein sequence ID" value="CAA7036497.1"/>
    <property type="molecule type" value="Genomic_DNA"/>
</dbReference>
<proteinExistence type="predicted"/>
<name>A0A6D2J935_9BRAS</name>
<reference evidence="2" key="1">
    <citation type="submission" date="2020-01" db="EMBL/GenBank/DDBJ databases">
        <authorList>
            <person name="Mishra B."/>
        </authorList>
    </citation>
    <scope>NUCLEOTIDE SEQUENCE [LARGE SCALE GENOMIC DNA]</scope>
</reference>
<protein>
    <submittedName>
        <fullName evidence="2">Uncharacterized protein</fullName>
    </submittedName>
</protein>
<keyword evidence="3" id="KW-1185">Reference proteome</keyword>
<accession>A0A6D2J935</accession>